<dbReference type="EMBL" id="LR798231">
    <property type="protein sequence ID" value="CAB5209325.1"/>
    <property type="molecule type" value="Genomic_DNA"/>
</dbReference>
<feature type="domain" description="Carbamoyltransferase C-terminal" evidence="3">
    <location>
        <begin position="328"/>
        <end position="481"/>
    </location>
</feature>
<dbReference type="PANTHER" id="PTHR34847:SF1">
    <property type="entry name" value="NODULATION PROTEIN U"/>
    <property type="match status" value="1"/>
</dbReference>
<proteinExistence type="inferred from homology"/>
<organism evidence="4">
    <name type="scientific">uncultured Caudovirales phage</name>
    <dbReference type="NCBI Taxonomy" id="2100421"/>
    <lineage>
        <taxon>Viruses</taxon>
        <taxon>Duplodnaviria</taxon>
        <taxon>Heunggongvirae</taxon>
        <taxon>Uroviricota</taxon>
        <taxon>Caudoviricetes</taxon>
        <taxon>Peduoviridae</taxon>
        <taxon>Maltschvirus</taxon>
        <taxon>Maltschvirus maltsch</taxon>
    </lineage>
</organism>
<dbReference type="InterPro" id="IPR051338">
    <property type="entry name" value="NodU/CmcH_Carbamoyltrnsfr"/>
</dbReference>
<comment type="similarity">
    <text evidence="1">Belongs to the NodU/CmcH family.</text>
</comment>
<evidence type="ECO:0000259" key="2">
    <source>
        <dbReference type="Pfam" id="PF02543"/>
    </source>
</evidence>
<dbReference type="CDD" id="cd24033">
    <property type="entry name" value="ASKHA_NBD_NodU_CmcH-like_N"/>
    <property type="match status" value="1"/>
</dbReference>
<dbReference type="Pfam" id="PF02543">
    <property type="entry name" value="Carbam_trans_N"/>
    <property type="match status" value="1"/>
</dbReference>
<sequence length="487" mass="55601">MISWGISANSHDAALAVFVDEKLVFASHSERFSGIKNDRDLCDELVQYARQWGEPDRVYWYENPYLKTARQLYAGQGWKLRDNNVPIYLARFGILAPVEYTTHHRSHAATGYYTSGFSEACVLVIDAIGEFETMTIWKGTGNKLKKLWSQSYPHSIGLFYSAMTQRVGLKPNEDEYILMGMAAYGDYTKLEQRIKQDFIDPNFKFKKNLHRGCMDWAPDLIIKDSFEIAASVQSVYEELFYRALMKAQHLSKSQNLVLVGGCALNCSANRLTGRFFDNTWIYPNPGDAGSAIGAVLAKHPDWKDYTDWNNPFLGYDMGSQTRNEKVVENLKTYGIVGLARGKAEFGPRALGNRSLLADPRGIDIKDKVNEIKQRQQFRPFAPAILEEFVDEYFDMPHGWNTSRYMQVVARCRLAGEFPAIVHKDGTSRVQTVPNDGSPFRKLLELWYEETGCPMLLNTSLNIKGQPMVNNRDDAKKFERQYGIRVFN</sequence>
<evidence type="ECO:0000313" key="4">
    <source>
        <dbReference type="EMBL" id="CAB4125786.1"/>
    </source>
</evidence>
<reference evidence="4" key="1">
    <citation type="submission" date="2020-04" db="EMBL/GenBank/DDBJ databases">
        <authorList>
            <person name="Chiriac C."/>
            <person name="Salcher M."/>
            <person name="Ghai R."/>
            <person name="Kavagutti S V."/>
        </authorList>
    </citation>
    <scope>NUCLEOTIDE SEQUENCE</scope>
</reference>
<evidence type="ECO:0000313" key="5">
    <source>
        <dbReference type="EMBL" id="CAB5209325.1"/>
    </source>
</evidence>
<evidence type="ECO:0000259" key="3">
    <source>
        <dbReference type="Pfam" id="PF16861"/>
    </source>
</evidence>
<feature type="domain" description="Carbamoyltransferase" evidence="2">
    <location>
        <begin position="95"/>
        <end position="295"/>
    </location>
</feature>
<dbReference type="Gene3D" id="3.30.420.40">
    <property type="match status" value="2"/>
</dbReference>
<dbReference type="InterPro" id="IPR031730">
    <property type="entry name" value="Carbam_trans_C"/>
</dbReference>
<dbReference type="InterPro" id="IPR043129">
    <property type="entry name" value="ATPase_NBD"/>
</dbReference>
<gene>
    <name evidence="5" type="ORF">UFOVP181_422</name>
    <name evidence="4" type="ORF">UFOVP57_217</name>
</gene>
<protein>
    <submittedName>
        <fullName evidence="4">COG2192 Predicted carbamoyl transferase, NodU family</fullName>
    </submittedName>
</protein>
<dbReference type="Pfam" id="PF16861">
    <property type="entry name" value="Carbam_trans_C"/>
    <property type="match status" value="1"/>
</dbReference>
<dbReference type="GO" id="GO:0016740">
    <property type="term" value="F:transferase activity"/>
    <property type="evidence" value="ECO:0007669"/>
    <property type="project" value="UniProtKB-KW"/>
</dbReference>
<accession>A0A6J5KXJ9</accession>
<dbReference type="Gene3D" id="3.90.870.20">
    <property type="entry name" value="Carbamoyltransferase, C-terminal domain"/>
    <property type="match status" value="1"/>
</dbReference>
<keyword evidence="4" id="KW-0808">Transferase</keyword>
<dbReference type="InterPro" id="IPR038152">
    <property type="entry name" value="Carbam_trans_C_sf"/>
</dbReference>
<dbReference type="SUPFAM" id="SSF53067">
    <property type="entry name" value="Actin-like ATPase domain"/>
    <property type="match status" value="1"/>
</dbReference>
<name>A0A6J5KXJ9_9CAUD</name>
<dbReference type="EMBL" id="LR796187">
    <property type="protein sequence ID" value="CAB4125786.1"/>
    <property type="molecule type" value="Genomic_DNA"/>
</dbReference>
<evidence type="ECO:0000256" key="1">
    <source>
        <dbReference type="ARBA" id="ARBA00006129"/>
    </source>
</evidence>
<dbReference type="InterPro" id="IPR003696">
    <property type="entry name" value="Carbtransf_dom"/>
</dbReference>
<dbReference type="PANTHER" id="PTHR34847">
    <property type="entry name" value="NODULATION PROTEIN U"/>
    <property type="match status" value="1"/>
</dbReference>